<dbReference type="InterPro" id="IPR035979">
    <property type="entry name" value="RBD_domain_sf"/>
</dbReference>
<name>A0A846QIJ6_9BACT</name>
<organism evidence="3 4">
    <name type="scientific">Desulfobaculum xiamenense</name>
    <dbReference type="NCBI Taxonomy" id="995050"/>
    <lineage>
        <taxon>Bacteria</taxon>
        <taxon>Pseudomonadati</taxon>
        <taxon>Thermodesulfobacteriota</taxon>
        <taxon>Desulfovibrionia</taxon>
        <taxon>Desulfovibrionales</taxon>
        <taxon>Desulfovibrionaceae</taxon>
        <taxon>Desulfobaculum</taxon>
    </lineage>
</organism>
<dbReference type="InterPro" id="IPR050886">
    <property type="entry name" value="RNA-binding_reg"/>
</dbReference>
<keyword evidence="4" id="KW-1185">Reference proteome</keyword>
<evidence type="ECO:0000256" key="1">
    <source>
        <dbReference type="ARBA" id="ARBA00022884"/>
    </source>
</evidence>
<dbReference type="InterPro" id="IPR000504">
    <property type="entry name" value="RRM_dom"/>
</dbReference>
<protein>
    <submittedName>
        <fullName evidence="3">RNA recognition motif-containing protein</fullName>
    </submittedName>
</protein>
<reference evidence="3 4" key="1">
    <citation type="submission" date="2020-03" db="EMBL/GenBank/DDBJ databases">
        <title>Genomic Encyclopedia of Type Strains, Phase IV (KMG-IV): sequencing the most valuable type-strain genomes for metagenomic binning, comparative biology and taxonomic classification.</title>
        <authorList>
            <person name="Goeker M."/>
        </authorList>
    </citation>
    <scope>NUCLEOTIDE SEQUENCE [LARGE SCALE GENOMIC DNA]</scope>
    <source>
        <strain evidence="3 4">DSM 24233</strain>
    </source>
</reference>
<dbReference type="SMART" id="SM00360">
    <property type="entry name" value="RRM"/>
    <property type="match status" value="1"/>
</dbReference>
<evidence type="ECO:0000259" key="2">
    <source>
        <dbReference type="PROSITE" id="PS50102"/>
    </source>
</evidence>
<accession>A0A846QIJ6</accession>
<dbReference type="AlphaFoldDB" id="A0A846QIJ6"/>
<sequence length="87" mass="9870">MSKNIYVGNLAWGASDEDLHSLFSEFGEVISARVVMDRETGRSRGFGFVEMDDEGALQAIEALNGNNYMGRDLRVNEAQPRERRPRY</sequence>
<dbReference type="InterPro" id="IPR048289">
    <property type="entry name" value="RRM2_NsCP33-like"/>
</dbReference>
<comment type="caution">
    <text evidence="3">The sequence shown here is derived from an EMBL/GenBank/DDBJ whole genome shotgun (WGS) entry which is preliminary data.</text>
</comment>
<dbReference type="EMBL" id="JAATJA010000001">
    <property type="protein sequence ID" value="NJB66877.1"/>
    <property type="molecule type" value="Genomic_DNA"/>
</dbReference>
<gene>
    <name evidence="3" type="ORF">GGQ74_000517</name>
</gene>
<dbReference type="GO" id="GO:0003723">
    <property type="term" value="F:RNA binding"/>
    <property type="evidence" value="ECO:0007669"/>
    <property type="project" value="UniProtKB-KW"/>
</dbReference>
<dbReference type="CDD" id="cd21608">
    <property type="entry name" value="RRM2_NsCP33_like"/>
    <property type="match status" value="1"/>
</dbReference>
<dbReference type="RefSeq" id="WP_167939973.1">
    <property type="nucleotide sequence ID" value="NZ_JAATJA010000001.1"/>
</dbReference>
<dbReference type="InterPro" id="IPR012677">
    <property type="entry name" value="Nucleotide-bd_a/b_plait_sf"/>
</dbReference>
<evidence type="ECO:0000313" key="3">
    <source>
        <dbReference type="EMBL" id="NJB66877.1"/>
    </source>
</evidence>
<dbReference type="PROSITE" id="PS50102">
    <property type="entry name" value="RRM"/>
    <property type="match status" value="1"/>
</dbReference>
<keyword evidence="1" id="KW-0694">RNA-binding</keyword>
<dbReference type="Gene3D" id="3.30.70.330">
    <property type="match status" value="1"/>
</dbReference>
<dbReference type="PANTHER" id="PTHR48024">
    <property type="entry name" value="GEO13361P1-RELATED"/>
    <property type="match status" value="1"/>
</dbReference>
<dbReference type="Proteomes" id="UP000580856">
    <property type="component" value="Unassembled WGS sequence"/>
</dbReference>
<dbReference type="SUPFAM" id="SSF54928">
    <property type="entry name" value="RNA-binding domain, RBD"/>
    <property type="match status" value="1"/>
</dbReference>
<feature type="domain" description="RRM" evidence="2">
    <location>
        <begin position="3"/>
        <end position="80"/>
    </location>
</feature>
<dbReference type="PANTHER" id="PTHR48024:SF56">
    <property type="entry name" value="HETEROGENEOUS NUCLEAR RIBONUCLEOPROTEIN A0"/>
    <property type="match status" value="1"/>
</dbReference>
<proteinExistence type="predicted"/>
<dbReference type="Pfam" id="PF00076">
    <property type="entry name" value="RRM_1"/>
    <property type="match status" value="1"/>
</dbReference>
<evidence type="ECO:0000313" key="4">
    <source>
        <dbReference type="Proteomes" id="UP000580856"/>
    </source>
</evidence>